<proteinExistence type="predicted"/>
<name>A0A7G9QCE3_9SPHI</name>
<dbReference type="Proteomes" id="UP000515806">
    <property type="component" value="Chromosome"/>
</dbReference>
<sequence>MSRKIKYGLELKLLLVKQAINGEGSVRAIAKENQINHTILDKWVSFYKAYGIEGLQLQPRQYDGDFKLTVIETLRTEGLSLYQACIRFKLPSVSMLSNWQKKYESEGVGALFKSCRGKFMDAPDKKSKKNNPKQTREQELEKENNFLRAENEYLKKLYALIQKEEAEKKKKR</sequence>
<dbReference type="PANTHER" id="PTHR33795">
    <property type="entry name" value="INSERTION ELEMENT IS150 PROTEIN INSJ"/>
    <property type="match status" value="1"/>
</dbReference>
<keyword evidence="3" id="KW-1185">Reference proteome</keyword>
<dbReference type="InterPro" id="IPR052057">
    <property type="entry name" value="IS150/IS1296_orfA-like"/>
</dbReference>
<evidence type="ECO:0000256" key="1">
    <source>
        <dbReference type="SAM" id="MobiDB-lite"/>
    </source>
</evidence>
<evidence type="ECO:0000313" key="2">
    <source>
        <dbReference type="EMBL" id="QNN41018.1"/>
    </source>
</evidence>
<dbReference type="AlphaFoldDB" id="A0A7G9QCE3"/>
<dbReference type="Gene3D" id="1.10.10.10">
    <property type="entry name" value="Winged helix-like DNA-binding domain superfamily/Winged helix DNA-binding domain"/>
    <property type="match status" value="2"/>
</dbReference>
<protein>
    <submittedName>
        <fullName evidence="2">Transposase</fullName>
    </submittedName>
</protein>
<dbReference type="SUPFAM" id="SSF46689">
    <property type="entry name" value="Homeodomain-like"/>
    <property type="match status" value="2"/>
</dbReference>
<evidence type="ECO:0000313" key="3">
    <source>
        <dbReference type="Proteomes" id="UP000515806"/>
    </source>
</evidence>
<dbReference type="EMBL" id="CP060723">
    <property type="protein sequence ID" value="QNN41018.1"/>
    <property type="molecule type" value="Genomic_DNA"/>
</dbReference>
<dbReference type="InterPro" id="IPR009057">
    <property type="entry name" value="Homeodomain-like_sf"/>
</dbReference>
<dbReference type="RefSeq" id="WP_187591690.1">
    <property type="nucleotide sequence ID" value="NZ_CP060723.1"/>
</dbReference>
<organism evidence="2 3">
    <name type="scientific">Pedobacter roseus</name>
    <dbReference type="NCBI Taxonomy" id="336820"/>
    <lineage>
        <taxon>Bacteria</taxon>
        <taxon>Pseudomonadati</taxon>
        <taxon>Bacteroidota</taxon>
        <taxon>Sphingobacteriia</taxon>
        <taxon>Sphingobacteriales</taxon>
        <taxon>Sphingobacteriaceae</taxon>
        <taxon>Pedobacter</taxon>
    </lineage>
</organism>
<feature type="region of interest" description="Disordered" evidence="1">
    <location>
        <begin position="122"/>
        <end position="142"/>
    </location>
</feature>
<gene>
    <name evidence="2" type="ORF">H9L23_18105</name>
</gene>
<dbReference type="InterPro" id="IPR036388">
    <property type="entry name" value="WH-like_DNA-bd_sf"/>
</dbReference>
<dbReference type="KEGG" id="proe:H9L23_18105"/>
<dbReference type="PANTHER" id="PTHR33795:SF1">
    <property type="entry name" value="INSERTION ELEMENT IS150 PROTEIN INSJ"/>
    <property type="match status" value="1"/>
</dbReference>
<reference evidence="2 3" key="1">
    <citation type="submission" date="2020-08" db="EMBL/GenBank/DDBJ databases">
        <title>Genome sequence of Pedobacter roseus KACC 11594T.</title>
        <authorList>
            <person name="Hyun D.-W."/>
            <person name="Bae J.-W."/>
        </authorList>
    </citation>
    <scope>NUCLEOTIDE SEQUENCE [LARGE SCALE GENOMIC DNA]</scope>
    <source>
        <strain evidence="2 3">KACC 11594</strain>
    </source>
</reference>
<accession>A0A7G9QCE3</accession>